<evidence type="ECO:0000313" key="3">
    <source>
        <dbReference type="Proteomes" id="UP000257109"/>
    </source>
</evidence>
<dbReference type="AlphaFoldDB" id="A0A371E1F6"/>
<protein>
    <submittedName>
        <fullName evidence="2">Uncharacterized protein</fullName>
    </submittedName>
</protein>
<organism evidence="2 3">
    <name type="scientific">Mucuna pruriens</name>
    <name type="common">Velvet bean</name>
    <name type="synonym">Dolichos pruriens</name>
    <dbReference type="NCBI Taxonomy" id="157652"/>
    <lineage>
        <taxon>Eukaryota</taxon>
        <taxon>Viridiplantae</taxon>
        <taxon>Streptophyta</taxon>
        <taxon>Embryophyta</taxon>
        <taxon>Tracheophyta</taxon>
        <taxon>Spermatophyta</taxon>
        <taxon>Magnoliopsida</taxon>
        <taxon>eudicotyledons</taxon>
        <taxon>Gunneridae</taxon>
        <taxon>Pentapetalae</taxon>
        <taxon>rosids</taxon>
        <taxon>fabids</taxon>
        <taxon>Fabales</taxon>
        <taxon>Fabaceae</taxon>
        <taxon>Papilionoideae</taxon>
        <taxon>50 kb inversion clade</taxon>
        <taxon>NPAAA clade</taxon>
        <taxon>indigoferoid/millettioid clade</taxon>
        <taxon>Phaseoleae</taxon>
        <taxon>Mucuna</taxon>
    </lineage>
</organism>
<dbReference type="OrthoDB" id="1436372at2759"/>
<feature type="region of interest" description="Disordered" evidence="1">
    <location>
        <begin position="75"/>
        <end position="98"/>
    </location>
</feature>
<feature type="compositionally biased region" description="Polar residues" evidence="1">
    <location>
        <begin position="77"/>
        <end position="86"/>
    </location>
</feature>
<sequence length="98" mass="11143">MEAPLPKGWRGVYLDKYNGTSNLDEHLTKYVTQQRGCHTMSNILNLLEGVDLTLKHPIACQLNQLIHNAETEVQHTIFDQSSSPSHPRSHGQPTIRRK</sequence>
<keyword evidence="3" id="KW-1185">Reference proteome</keyword>
<dbReference type="EMBL" id="QJKJ01017309">
    <property type="protein sequence ID" value="RDX58635.1"/>
    <property type="molecule type" value="Genomic_DNA"/>
</dbReference>
<feature type="non-terminal residue" evidence="2">
    <location>
        <position position="1"/>
    </location>
</feature>
<evidence type="ECO:0000256" key="1">
    <source>
        <dbReference type="SAM" id="MobiDB-lite"/>
    </source>
</evidence>
<gene>
    <name evidence="2" type="ORF">CR513_62033</name>
</gene>
<evidence type="ECO:0000313" key="2">
    <source>
        <dbReference type="EMBL" id="RDX58635.1"/>
    </source>
</evidence>
<dbReference type="Proteomes" id="UP000257109">
    <property type="component" value="Unassembled WGS sequence"/>
</dbReference>
<comment type="caution">
    <text evidence="2">The sequence shown here is derived from an EMBL/GenBank/DDBJ whole genome shotgun (WGS) entry which is preliminary data.</text>
</comment>
<proteinExistence type="predicted"/>
<reference evidence="2" key="1">
    <citation type="submission" date="2018-05" db="EMBL/GenBank/DDBJ databases">
        <title>Draft genome of Mucuna pruriens seed.</title>
        <authorList>
            <person name="Nnadi N.E."/>
            <person name="Vos R."/>
            <person name="Hasami M.H."/>
            <person name="Devisetty U.K."/>
            <person name="Aguiy J.C."/>
        </authorList>
    </citation>
    <scope>NUCLEOTIDE SEQUENCE [LARGE SCALE GENOMIC DNA]</scope>
    <source>
        <strain evidence="2">JCA_2017</strain>
    </source>
</reference>
<accession>A0A371E1F6</accession>
<name>A0A371E1F6_MUCPR</name>